<dbReference type="InterPro" id="IPR039697">
    <property type="entry name" value="Alcohol_dehydrogenase_Fe"/>
</dbReference>
<comment type="similarity">
    <text evidence="1">Belongs to the iron-containing alcohol dehydrogenase family.</text>
</comment>
<dbReference type="AlphaFoldDB" id="A0A429Z4C5"/>
<dbReference type="InterPro" id="IPR001670">
    <property type="entry name" value="ADH_Fe/GldA"/>
</dbReference>
<evidence type="ECO:0000259" key="5">
    <source>
        <dbReference type="Pfam" id="PF25137"/>
    </source>
</evidence>
<dbReference type="Proteomes" id="UP000277864">
    <property type="component" value="Unassembled WGS sequence"/>
</dbReference>
<sequence>MNIFEMPQKLVYGKDALKNLGDCAKQHGDKVLIVSDQVMEKLGYLDTITKNLEQAGLQTVSYLGANTEPSDIYVDEALTLFNDNQCEVIVTVGGGSCIDTAKAVAVVATNGGYIGDYMKDKIATKAPVPLIAIPTTAGTGSEVTDVTVINDTTHHIKMMIKQSAFLPKVALVDPALTLTSPQNVTAATGLDALCHSMESYFSRKAQPMTQTFSLAAIEKIMSYLEQAYQDGSNFEARNAMSLAATQAGLAFSNASVTLIHGMSRPIGSLFHVPHGISNAMLLPAVLDYTRDAAIEPLSEIQHHLHPEETGTSAELADRFIQSVKELCQKLAIPNLKDWGIEEKAFEDALDKMAEDALASGSPSNNPKIPTHDEIVELYRICYTYKY</sequence>
<reference evidence="6 7" key="1">
    <citation type="submission" date="2018-03" db="EMBL/GenBank/DDBJ databases">
        <authorList>
            <person name="Gulvik C.A."/>
        </authorList>
    </citation>
    <scope>NUCLEOTIDE SEQUENCE [LARGE SCALE GENOMIC DNA]</scope>
    <source>
        <strain evidence="6 7">JCM 31581</strain>
    </source>
</reference>
<dbReference type="RefSeq" id="WP_125944031.1">
    <property type="nucleotide sequence ID" value="NZ_PXZH01000008.1"/>
</dbReference>
<dbReference type="SUPFAM" id="SSF56796">
    <property type="entry name" value="Dehydroquinate synthase-like"/>
    <property type="match status" value="1"/>
</dbReference>
<evidence type="ECO:0000256" key="2">
    <source>
        <dbReference type="ARBA" id="ARBA00023002"/>
    </source>
</evidence>
<dbReference type="GO" id="GO:0046872">
    <property type="term" value="F:metal ion binding"/>
    <property type="evidence" value="ECO:0007669"/>
    <property type="project" value="InterPro"/>
</dbReference>
<dbReference type="Gene3D" id="3.40.50.1970">
    <property type="match status" value="1"/>
</dbReference>
<comment type="caution">
    <text evidence="6">The sequence shown here is derived from an EMBL/GenBank/DDBJ whole genome shotgun (WGS) entry which is preliminary data.</text>
</comment>
<dbReference type="CDD" id="cd08194">
    <property type="entry name" value="Fe-ADH-like"/>
    <property type="match status" value="1"/>
</dbReference>
<organism evidence="6 7">
    <name type="scientific">Vagococcus humatus</name>
    <dbReference type="NCBI Taxonomy" id="1889241"/>
    <lineage>
        <taxon>Bacteria</taxon>
        <taxon>Bacillati</taxon>
        <taxon>Bacillota</taxon>
        <taxon>Bacilli</taxon>
        <taxon>Lactobacillales</taxon>
        <taxon>Enterococcaceae</taxon>
        <taxon>Vagococcus</taxon>
    </lineage>
</organism>
<gene>
    <name evidence="6" type="ORF">C7P63_10085</name>
</gene>
<dbReference type="Pfam" id="PF00465">
    <property type="entry name" value="Fe-ADH"/>
    <property type="match status" value="1"/>
</dbReference>
<feature type="domain" description="Fe-containing alcohol dehydrogenase-like C-terminal" evidence="5">
    <location>
        <begin position="185"/>
        <end position="379"/>
    </location>
</feature>
<dbReference type="EMBL" id="PXZH01000008">
    <property type="protein sequence ID" value="RST88551.1"/>
    <property type="molecule type" value="Genomic_DNA"/>
</dbReference>
<feature type="domain" description="Alcohol dehydrogenase iron-type/glycerol dehydrogenase GldA" evidence="4">
    <location>
        <begin position="7"/>
        <end position="174"/>
    </location>
</feature>
<dbReference type="PROSITE" id="PS00913">
    <property type="entry name" value="ADH_IRON_1"/>
    <property type="match status" value="1"/>
</dbReference>
<dbReference type="InterPro" id="IPR056798">
    <property type="entry name" value="ADH_Fe_C"/>
</dbReference>
<dbReference type="InterPro" id="IPR018211">
    <property type="entry name" value="ADH_Fe_CS"/>
</dbReference>
<dbReference type="Gene3D" id="1.20.1090.10">
    <property type="entry name" value="Dehydroquinate synthase-like - alpha domain"/>
    <property type="match status" value="1"/>
</dbReference>
<evidence type="ECO:0000259" key="4">
    <source>
        <dbReference type="Pfam" id="PF00465"/>
    </source>
</evidence>
<dbReference type="Pfam" id="PF25137">
    <property type="entry name" value="ADH_Fe_C"/>
    <property type="match status" value="1"/>
</dbReference>
<accession>A0A429Z4C5</accession>
<keyword evidence="3" id="KW-0520">NAD</keyword>
<evidence type="ECO:0000256" key="1">
    <source>
        <dbReference type="ARBA" id="ARBA00007358"/>
    </source>
</evidence>
<keyword evidence="7" id="KW-1185">Reference proteome</keyword>
<dbReference type="GO" id="GO:0004022">
    <property type="term" value="F:alcohol dehydrogenase (NAD+) activity"/>
    <property type="evidence" value="ECO:0007669"/>
    <property type="project" value="UniProtKB-ARBA"/>
</dbReference>
<dbReference type="PANTHER" id="PTHR11496">
    <property type="entry name" value="ALCOHOL DEHYDROGENASE"/>
    <property type="match status" value="1"/>
</dbReference>
<evidence type="ECO:0000256" key="3">
    <source>
        <dbReference type="ARBA" id="ARBA00023027"/>
    </source>
</evidence>
<dbReference type="OrthoDB" id="9815791at2"/>
<dbReference type="PANTHER" id="PTHR11496:SF102">
    <property type="entry name" value="ALCOHOL DEHYDROGENASE 4"/>
    <property type="match status" value="1"/>
</dbReference>
<evidence type="ECO:0000313" key="6">
    <source>
        <dbReference type="EMBL" id="RST88551.1"/>
    </source>
</evidence>
<keyword evidence="2" id="KW-0560">Oxidoreductase</keyword>
<proteinExistence type="inferred from homology"/>
<protein>
    <submittedName>
        <fullName evidence="6">Alcohol dehydrogenase</fullName>
    </submittedName>
</protein>
<dbReference type="FunFam" id="3.40.50.1970:FF:000003">
    <property type="entry name" value="Alcohol dehydrogenase, iron-containing"/>
    <property type="match status" value="1"/>
</dbReference>
<evidence type="ECO:0000313" key="7">
    <source>
        <dbReference type="Proteomes" id="UP000277864"/>
    </source>
</evidence>
<dbReference type="FunFam" id="1.20.1090.10:FF:000001">
    <property type="entry name" value="Aldehyde-alcohol dehydrogenase"/>
    <property type="match status" value="1"/>
</dbReference>
<name>A0A429Z4C5_9ENTE</name>